<evidence type="ECO:0000313" key="2">
    <source>
        <dbReference type="EMBL" id="CAA0103538.1"/>
    </source>
</evidence>
<dbReference type="PROSITE" id="PS51257">
    <property type="entry name" value="PROKAR_LIPOPROTEIN"/>
    <property type="match status" value="1"/>
</dbReference>
<name>A0A5S9PHR6_9GAMM</name>
<gene>
    <name evidence="2" type="ORF">OPDIPICF_04548</name>
</gene>
<evidence type="ECO:0000256" key="1">
    <source>
        <dbReference type="SAM" id="SignalP"/>
    </source>
</evidence>
<feature type="chain" id="PRO_5024894883" evidence="1">
    <location>
        <begin position="20"/>
        <end position="310"/>
    </location>
</feature>
<keyword evidence="1" id="KW-0732">Signal</keyword>
<dbReference type="EMBL" id="CACSIO010000010">
    <property type="protein sequence ID" value="CAA0103538.1"/>
    <property type="molecule type" value="Genomic_DNA"/>
</dbReference>
<dbReference type="AlphaFoldDB" id="A0A5S9PHR6"/>
<proteinExistence type="predicted"/>
<protein>
    <submittedName>
        <fullName evidence="2">Uncharacterized protein</fullName>
    </submittedName>
</protein>
<reference evidence="2 3" key="1">
    <citation type="submission" date="2019-11" db="EMBL/GenBank/DDBJ databases">
        <authorList>
            <person name="Holert J."/>
        </authorList>
    </citation>
    <scope>NUCLEOTIDE SEQUENCE [LARGE SCALE GENOMIC DNA]</scope>
    <source>
        <strain evidence="2">SB11_3</strain>
    </source>
</reference>
<keyword evidence="3" id="KW-1185">Reference proteome</keyword>
<accession>A0A5S9PHR6</accession>
<feature type="signal peptide" evidence="1">
    <location>
        <begin position="1"/>
        <end position="19"/>
    </location>
</feature>
<organism evidence="2 3">
    <name type="scientific">BD1-7 clade bacterium</name>
    <dbReference type="NCBI Taxonomy" id="2029982"/>
    <lineage>
        <taxon>Bacteria</taxon>
        <taxon>Pseudomonadati</taxon>
        <taxon>Pseudomonadota</taxon>
        <taxon>Gammaproteobacteria</taxon>
        <taxon>Cellvibrionales</taxon>
        <taxon>Spongiibacteraceae</taxon>
        <taxon>BD1-7 clade</taxon>
    </lineage>
</organism>
<sequence length="310" mass="34196">MRAVKNVTMLLVSSLGLVAACDSGRSRESEIDYLPSKSIHGIEFVDHDPDKREVSGSLHWEFSDTTTTHFVIELGEGNPIGRVYIDDGAVFEIPEDTEVGDDSRIFIYAKDANSDTTAVAKKSIVDASRPEFLAENLRFLDSDFRENVVRGTLFFEGAYEESNISGYQVFLSDDGVNPIADMPMLGNFPAGQLEHQVQINTHRSIASYAIVFSINAVGSSAANTKISLVDLAETSGILTKSLCPQTTNGQHVVVGRGRYDLIRNELPAKTSDYWVFRAGDLRQNVHIKRHHGDAAVAACSTWVRFERQHA</sequence>
<evidence type="ECO:0000313" key="3">
    <source>
        <dbReference type="Proteomes" id="UP000441399"/>
    </source>
</evidence>
<dbReference type="Proteomes" id="UP000441399">
    <property type="component" value="Unassembled WGS sequence"/>
</dbReference>